<feature type="transmembrane region" description="Helical" evidence="5">
    <location>
        <begin position="152"/>
        <end position="173"/>
    </location>
</feature>
<dbReference type="RefSeq" id="XP_001946161.2">
    <property type="nucleotide sequence ID" value="XM_001946126.4"/>
</dbReference>
<dbReference type="Pfam" id="PF07690">
    <property type="entry name" value="MFS_1"/>
    <property type="match status" value="1"/>
</dbReference>
<dbReference type="EnsemblMetazoa" id="XM_001946126.4">
    <property type="protein sequence ID" value="XP_001946161.2"/>
    <property type="gene ID" value="LOC100160646"/>
</dbReference>
<organism evidence="6 7">
    <name type="scientific">Acyrthosiphon pisum</name>
    <name type="common">Pea aphid</name>
    <dbReference type="NCBI Taxonomy" id="7029"/>
    <lineage>
        <taxon>Eukaryota</taxon>
        <taxon>Metazoa</taxon>
        <taxon>Ecdysozoa</taxon>
        <taxon>Arthropoda</taxon>
        <taxon>Hexapoda</taxon>
        <taxon>Insecta</taxon>
        <taxon>Pterygota</taxon>
        <taxon>Neoptera</taxon>
        <taxon>Paraneoptera</taxon>
        <taxon>Hemiptera</taxon>
        <taxon>Sternorrhyncha</taxon>
        <taxon>Aphidomorpha</taxon>
        <taxon>Aphidoidea</taxon>
        <taxon>Aphididae</taxon>
        <taxon>Macrosiphini</taxon>
        <taxon>Acyrthosiphon</taxon>
    </lineage>
</organism>
<dbReference type="GO" id="GO:0016020">
    <property type="term" value="C:membrane"/>
    <property type="evidence" value="ECO:0007669"/>
    <property type="project" value="UniProtKB-SubCell"/>
</dbReference>
<accession>A0A8R1W257</accession>
<dbReference type="GO" id="GO:0022857">
    <property type="term" value="F:transmembrane transporter activity"/>
    <property type="evidence" value="ECO:0007669"/>
    <property type="project" value="InterPro"/>
</dbReference>
<protein>
    <submittedName>
        <fullName evidence="6">Uncharacterized protein</fullName>
    </submittedName>
</protein>
<evidence type="ECO:0000256" key="2">
    <source>
        <dbReference type="ARBA" id="ARBA00022692"/>
    </source>
</evidence>
<evidence type="ECO:0000256" key="1">
    <source>
        <dbReference type="ARBA" id="ARBA00004141"/>
    </source>
</evidence>
<feature type="transmembrane region" description="Helical" evidence="5">
    <location>
        <begin position="398"/>
        <end position="419"/>
    </location>
</feature>
<name>A0A8R1W257_ACYPI</name>
<proteinExistence type="predicted"/>
<feature type="transmembrane region" description="Helical" evidence="5">
    <location>
        <begin position="307"/>
        <end position="326"/>
    </location>
</feature>
<feature type="transmembrane region" description="Helical" evidence="5">
    <location>
        <begin position="119"/>
        <end position="140"/>
    </location>
</feature>
<feature type="transmembrane region" description="Helical" evidence="5">
    <location>
        <begin position="86"/>
        <end position="107"/>
    </location>
</feature>
<feature type="transmembrane region" description="Helical" evidence="5">
    <location>
        <begin position="57"/>
        <end position="74"/>
    </location>
</feature>
<keyword evidence="2 5" id="KW-0812">Transmembrane</keyword>
<feature type="transmembrane region" description="Helical" evidence="5">
    <location>
        <begin position="235"/>
        <end position="255"/>
    </location>
</feature>
<feature type="transmembrane region" description="Helical" evidence="5">
    <location>
        <begin position="275"/>
        <end position="295"/>
    </location>
</feature>
<dbReference type="KEGG" id="api:100160646"/>
<dbReference type="OrthoDB" id="419734at2759"/>
<dbReference type="SUPFAM" id="SSF103473">
    <property type="entry name" value="MFS general substrate transporter"/>
    <property type="match status" value="1"/>
</dbReference>
<evidence type="ECO:0000256" key="5">
    <source>
        <dbReference type="SAM" id="Phobius"/>
    </source>
</evidence>
<reference evidence="6" key="2">
    <citation type="submission" date="2022-06" db="UniProtKB">
        <authorList>
            <consortium name="EnsemblMetazoa"/>
        </authorList>
    </citation>
    <scope>IDENTIFICATION</scope>
</reference>
<feature type="transmembrane region" description="Helical" evidence="5">
    <location>
        <begin position="179"/>
        <end position="201"/>
    </location>
</feature>
<evidence type="ECO:0000313" key="7">
    <source>
        <dbReference type="Proteomes" id="UP000007819"/>
    </source>
</evidence>
<keyword evidence="7" id="KW-1185">Reference proteome</keyword>
<evidence type="ECO:0000313" key="6">
    <source>
        <dbReference type="EnsemblMetazoa" id="XP_001946161.2"/>
    </source>
</evidence>
<keyword evidence="4 5" id="KW-0472">Membrane</keyword>
<comment type="subcellular location">
    <subcellularLocation>
        <location evidence="1">Membrane</location>
        <topology evidence="1">Multi-pass membrane protein</topology>
    </subcellularLocation>
</comment>
<dbReference type="Gene3D" id="1.20.1250.20">
    <property type="entry name" value="MFS general substrate transporter like domains"/>
    <property type="match status" value="1"/>
</dbReference>
<dbReference type="PANTHER" id="PTHR23507">
    <property type="entry name" value="ZGC:174356"/>
    <property type="match status" value="1"/>
</dbReference>
<dbReference type="AlphaFoldDB" id="A0A8R1W257"/>
<evidence type="ECO:0000256" key="4">
    <source>
        <dbReference type="ARBA" id="ARBA00023136"/>
    </source>
</evidence>
<evidence type="ECO:0000256" key="3">
    <source>
        <dbReference type="ARBA" id="ARBA00022989"/>
    </source>
</evidence>
<dbReference type="PANTHER" id="PTHR23507:SF1">
    <property type="entry name" value="FI18259P1-RELATED"/>
    <property type="match status" value="1"/>
</dbReference>
<reference evidence="7" key="1">
    <citation type="submission" date="2010-06" db="EMBL/GenBank/DDBJ databases">
        <authorList>
            <person name="Jiang H."/>
            <person name="Abraham K."/>
            <person name="Ali S."/>
            <person name="Alsbrooks S.L."/>
            <person name="Anim B.N."/>
            <person name="Anosike U.S."/>
            <person name="Attaway T."/>
            <person name="Bandaranaike D.P."/>
            <person name="Battles P.K."/>
            <person name="Bell S.N."/>
            <person name="Bell A.V."/>
            <person name="Beltran B."/>
            <person name="Bickham C."/>
            <person name="Bustamante Y."/>
            <person name="Caleb T."/>
            <person name="Canada A."/>
            <person name="Cardenas V."/>
            <person name="Carter K."/>
            <person name="Chacko J."/>
            <person name="Chandrabose M.N."/>
            <person name="Chavez D."/>
            <person name="Chavez A."/>
            <person name="Chen L."/>
            <person name="Chu H.-S."/>
            <person name="Claassen K.J."/>
            <person name="Cockrell R."/>
            <person name="Collins M."/>
            <person name="Cooper J.A."/>
            <person name="Cree A."/>
            <person name="Curry S.M."/>
            <person name="Da Y."/>
            <person name="Dao M.D."/>
            <person name="Das B."/>
            <person name="Davila M.-L."/>
            <person name="Davy-Carroll L."/>
            <person name="Denson S."/>
            <person name="Dinh H."/>
            <person name="Ebong V.E."/>
            <person name="Edwards J.R."/>
            <person name="Egan A."/>
            <person name="El-Daye J."/>
            <person name="Escobedo L."/>
            <person name="Fernandez S."/>
            <person name="Fernando P.R."/>
            <person name="Flagg N."/>
            <person name="Forbes L.D."/>
            <person name="Fowler R.G."/>
            <person name="Fu Q."/>
            <person name="Gabisi R.A."/>
            <person name="Ganer J."/>
            <person name="Garbino Pronczuk A."/>
            <person name="Garcia R.M."/>
            <person name="Garner T."/>
            <person name="Garrett T.E."/>
            <person name="Gonzalez D.A."/>
            <person name="Hamid H."/>
            <person name="Hawkins E.S."/>
            <person name="Hirani K."/>
            <person name="Hogues M.E."/>
            <person name="Hollins B."/>
            <person name="Hsiao C.-H."/>
            <person name="Jabil R."/>
            <person name="James M.L."/>
            <person name="Jhangiani S.N."/>
            <person name="Johnson B."/>
            <person name="Johnson Q."/>
            <person name="Joshi V."/>
            <person name="Kalu J.B."/>
            <person name="Kam C."/>
            <person name="Kashfia A."/>
            <person name="Keebler J."/>
            <person name="Kisamo H."/>
            <person name="Kovar C.L."/>
            <person name="Lago L.A."/>
            <person name="Lai C.-Y."/>
            <person name="Laidlaw J."/>
            <person name="Lara F."/>
            <person name="Le T.-K."/>
            <person name="Lee S.L."/>
            <person name="Legall F.H."/>
            <person name="Lemon S.J."/>
            <person name="Lewis L.R."/>
            <person name="Li B."/>
            <person name="Liu Y."/>
            <person name="Liu Y.-S."/>
            <person name="Lopez J."/>
            <person name="Lozado R.J."/>
            <person name="Lu J."/>
            <person name="Madu R.C."/>
            <person name="Maheshwari M."/>
            <person name="Maheshwari R."/>
            <person name="Malloy K."/>
            <person name="Martinez E."/>
            <person name="Mathew T."/>
            <person name="Mercado I.C."/>
            <person name="Mercado C."/>
            <person name="Meyer B."/>
            <person name="Montgomery K."/>
            <person name="Morgan M.B."/>
            <person name="Munidasa M."/>
            <person name="Nazareth L.V."/>
            <person name="Nelson J."/>
            <person name="Ng B.M."/>
            <person name="Nguyen N.B."/>
            <person name="Nguyen P.Q."/>
            <person name="Nguyen T."/>
            <person name="Obregon M."/>
            <person name="Okwuonu G.O."/>
            <person name="Onwere C.G."/>
            <person name="Orozco G."/>
            <person name="Parra A."/>
            <person name="Patel S."/>
            <person name="Patil S."/>
            <person name="Perez A."/>
            <person name="Perez Y."/>
            <person name="Pham C."/>
            <person name="Primus E.L."/>
            <person name="Pu L.-L."/>
            <person name="Puazo M."/>
            <person name="Qin X."/>
            <person name="Quiroz J.B."/>
            <person name="Reese J."/>
            <person name="Richards S."/>
            <person name="Rives C.M."/>
            <person name="Robberts R."/>
            <person name="Ruiz S.J."/>
            <person name="Ruiz M.J."/>
            <person name="Santibanez J."/>
            <person name="Schneider B.W."/>
            <person name="Sisson I."/>
            <person name="Smith M."/>
            <person name="Sodergren E."/>
            <person name="Song X.-Z."/>
            <person name="Song B.B."/>
            <person name="Summersgill H."/>
            <person name="Thelus R."/>
            <person name="Thornton R.D."/>
            <person name="Trejos Z.Y."/>
            <person name="Usmani K."/>
            <person name="Vattathil S."/>
            <person name="Villasana D."/>
            <person name="Walker D.L."/>
            <person name="Wang S."/>
            <person name="Wang K."/>
            <person name="White C.S."/>
            <person name="Williams A.C."/>
            <person name="Williamson J."/>
            <person name="Wilson K."/>
            <person name="Woghiren I.O."/>
            <person name="Woodworth J.R."/>
            <person name="Worley K.C."/>
            <person name="Wright R.A."/>
            <person name="Wu W."/>
            <person name="Young L."/>
            <person name="Zhang L."/>
            <person name="Zhang J."/>
            <person name="Zhu Y."/>
            <person name="Muzny D.M."/>
            <person name="Weinstock G."/>
            <person name="Gibbs R.A."/>
        </authorList>
    </citation>
    <scope>NUCLEOTIDE SEQUENCE [LARGE SCALE GENOMIC DNA]</scope>
    <source>
        <strain evidence="7">LSR1</strain>
    </source>
</reference>
<dbReference type="Proteomes" id="UP000007819">
    <property type="component" value="Chromosome A1"/>
</dbReference>
<keyword evidence="3 5" id="KW-1133">Transmembrane helix</keyword>
<dbReference type="InterPro" id="IPR011701">
    <property type="entry name" value="MFS"/>
</dbReference>
<feature type="transmembrane region" description="Helical" evidence="5">
    <location>
        <begin position="365"/>
        <end position="386"/>
    </location>
</feature>
<sequence length="433" mass="48778">MECFVTALYSVSLSMSAFFQNNLLLRKACNSSVPFGECTEGEAHAQHVVSTIYSWKAAIQYTIPVVIIILAGPWSDSHGRRRRPLILIPLIGQVITDSLCILNVFFWNWSPQIAALFEAITPGLFGSRNMFWVGLISYISDNCTNESRTLKYGIINAIYTISTLIGTGLAGFLNVGLGFYGAFLVPISLNLTAFAVGLIFIKDTSMPYDKNVVWLKPKYFMQNYLNVFKGSSKNYSITLAALLMCQAVLVGRIGGEYAVSYLFMRFKFKWYEVEYSYFAAYKMLTIFFGTLFSVTVLSHRLKINDAIIGYIACTFDILAAVCYVFANEPWQLYIIPLIDFFHGTALTISTSLTSKIVENEKLGRLNSVQGLMSTFMSFILVSLYSATYNLTFEYLPGAVFLLNIILTFPLLIIFMIIYCKCKHMWTAKEITQS</sequence>
<feature type="transmembrane region" description="Helical" evidence="5">
    <location>
        <begin position="332"/>
        <end position="353"/>
    </location>
</feature>
<dbReference type="InterPro" id="IPR036259">
    <property type="entry name" value="MFS_trans_sf"/>
</dbReference>
<dbReference type="GeneID" id="100160646"/>